<keyword evidence="8" id="KW-1185">Reference proteome</keyword>
<feature type="domain" description="PAS" evidence="3">
    <location>
        <begin position="148"/>
        <end position="187"/>
    </location>
</feature>
<dbReference type="InterPro" id="IPR000014">
    <property type="entry name" value="PAS"/>
</dbReference>
<evidence type="ECO:0000256" key="1">
    <source>
        <dbReference type="PROSITE-ProRule" id="PRU00169"/>
    </source>
</evidence>
<dbReference type="SUPFAM" id="SSF55785">
    <property type="entry name" value="PYP-like sensor domain (PAS domain)"/>
    <property type="match status" value="1"/>
</dbReference>
<dbReference type="GO" id="GO:0000160">
    <property type="term" value="P:phosphorelay signal transduction system"/>
    <property type="evidence" value="ECO:0007669"/>
    <property type="project" value="InterPro"/>
</dbReference>
<evidence type="ECO:0000313" key="8">
    <source>
        <dbReference type="Proteomes" id="UP000290657"/>
    </source>
</evidence>
<dbReference type="InterPro" id="IPR011006">
    <property type="entry name" value="CheY-like_superfamily"/>
</dbReference>
<sequence>MVHLTLALVEDETFLREKLEKILKREVEVVYAFSSAKETLRKIPEIMPDIILTDIKMAEMSGLEMVEEIRKLNLPIKVIVASAFSEPAYFQKAIKLKVENFLVKPIDIDELLYQLKEIEKNLTIEKAYHAKNKLLNEYKEVVDKSNHITKTDIKGTITYANDRFCKLCGYTQEELIGSPHNIVRHEDMPASFFKRMWTTILNKQTWHGTIKSKTKYGDAFYIETTIAPILDENNNIEEFISIKNNVTELVNNKRDLQKEIVTDRLTGIPNRIKLSQDLKEFQSASIILLDIEKFHETNNLFGLDFGDKILIFIAQKLKYLSLQRECSCYRISADEFILLSHNQSSEKLIETINQLEQDIKLMPFEENNISFDIDITYGIVTNTQDINNNMLIGMAESALSDARKEHKLYSLYSQDKNQQKAYEYNFEWTKKIKDALNEDRIDIYFQPLVSTITQETVKFECLVRYIERDGSVISPFYFLEVAKRSRLYNDITKVVIQKACEVFSQRKEKFSINLSIEDIVDEQTIDFLIKEVQQHHLFNRIIIEILESEGIDNYNKVIDIVEKLKGHGIEIAIDDFGTGYSNFAHLISLDIDILKIDGSLIKDIDQNISSRSIVKSILSFTKELNIKTVAEFVNSQEVFDVIQELGVDLAQGYYFSEPISKEKLEELS</sequence>
<dbReference type="Pfam" id="PF00072">
    <property type="entry name" value="Response_reg"/>
    <property type="match status" value="1"/>
</dbReference>
<dbReference type="Gene3D" id="3.30.450.20">
    <property type="entry name" value="PAS domain"/>
    <property type="match status" value="1"/>
</dbReference>
<dbReference type="InterPro" id="IPR001633">
    <property type="entry name" value="EAL_dom"/>
</dbReference>
<proteinExistence type="predicted"/>
<organism evidence="7 8">
    <name type="scientific">Candidatus Marinarcus aquaticus</name>
    <dbReference type="NCBI Taxonomy" id="2044504"/>
    <lineage>
        <taxon>Bacteria</taxon>
        <taxon>Pseudomonadati</taxon>
        <taxon>Campylobacterota</taxon>
        <taxon>Epsilonproteobacteria</taxon>
        <taxon>Campylobacterales</taxon>
        <taxon>Arcobacteraceae</taxon>
        <taxon>Candidatus Marinarcus</taxon>
    </lineage>
</organism>
<evidence type="ECO:0000259" key="2">
    <source>
        <dbReference type="PROSITE" id="PS50110"/>
    </source>
</evidence>
<dbReference type="SUPFAM" id="SSF141868">
    <property type="entry name" value="EAL domain-like"/>
    <property type="match status" value="1"/>
</dbReference>
<name>A0A4Q0XRX5_9BACT</name>
<dbReference type="Gene3D" id="3.40.50.2300">
    <property type="match status" value="1"/>
</dbReference>
<evidence type="ECO:0000259" key="4">
    <source>
        <dbReference type="PROSITE" id="PS50113"/>
    </source>
</evidence>
<dbReference type="PROSITE" id="PS50110">
    <property type="entry name" value="RESPONSE_REGULATORY"/>
    <property type="match status" value="1"/>
</dbReference>
<dbReference type="SUPFAM" id="SSF55073">
    <property type="entry name" value="Nucleotide cyclase"/>
    <property type="match status" value="1"/>
</dbReference>
<dbReference type="SUPFAM" id="SSF52172">
    <property type="entry name" value="CheY-like"/>
    <property type="match status" value="1"/>
</dbReference>
<dbReference type="InterPro" id="IPR029787">
    <property type="entry name" value="Nucleotide_cyclase"/>
</dbReference>
<dbReference type="RefSeq" id="WP_128995279.1">
    <property type="nucleotide sequence ID" value="NZ_PDKN01000002.1"/>
</dbReference>
<dbReference type="Gene3D" id="3.20.20.450">
    <property type="entry name" value="EAL domain"/>
    <property type="match status" value="1"/>
</dbReference>
<dbReference type="InterPro" id="IPR050706">
    <property type="entry name" value="Cyclic-di-GMP_PDE-like"/>
</dbReference>
<dbReference type="AlphaFoldDB" id="A0A4Q0XRX5"/>
<dbReference type="SMART" id="SM00052">
    <property type="entry name" value="EAL"/>
    <property type="match status" value="1"/>
</dbReference>
<dbReference type="NCBIfam" id="TIGR00229">
    <property type="entry name" value="sensory_box"/>
    <property type="match status" value="1"/>
</dbReference>
<evidence type="ECO:0000259" key="5">
    <source>
        <dbReference type="PROSITE" id="PS50883"/>
    </source>
</evidence>
<dbReference type="InterPro" id="IPR035919">
    <property type="entry name" value="EAL_sf"/>
</dbReference>
<dbReference type="GO" id="GO:0006355">
    <property type="term" value="P:regulation of DNA-templated transcription"/>
    <property type="evidence" value="ECO:0007669"/>
    <property type="project" value="InterPro"/>
</dbReference>
<dbReference type="Gene3D" id="3.30.70.270">
    <property type="match status" value="1"/>
</dbReference>
<protein>
    <submittedName>
        <fullName evidence="7">Diguanylate cyclase</fullName>
    </submittedName>
</protein>
<reference evidence="7 8" key="1">
    <citation type="submission" date="2017-10" db="EMBL/GenBank/DDBJ databases">
        <title>Genomics of the genus Arcobacter.</title>
        <authorList>
            <person name="Perez-Cataluna A."/>
            <person name="Figueras M.J."/>
        </authorList>
    </citation>
    <scope>NUCLEOTIDE SEQUENCE [LARGE SCALE GENOMIC DNA]</scope>
    <source>
        <strain evidence="7 8">CECT 8987</strain>
    </source>
</reference>
<dbReference type="PROSITE" id="PS50113">
    <property type="entry name" value="PAC"/>
    <property type="match status" value="1"/>
</dbReference>
<dbReference type="EMBL" id="PDKN01000002">
    <property type="protein sequence ID" value="RXJ60012.1"/>
    <property type="molecule type" value="Genomic_DNA"/>
</dbReference>
<dbReference type="Proteomes" id="UP000290657">
    <property type="component" value="Unassembled WGS sequence"/>
</dbReference>
<dbReference type="InterPro" id="IPR001789">
    <property type="entry name" value="Sig_transdc_resp-reg_receiver"/>
</dbReference>
<dbReference type="NCBIfam" id="TIGR00254">
    <property type="entry name" value="GGDEF"/>
    <property type="match status" value="1"/>
</dbReference>
<dbReference type="PROSITE" id="PS50887">
    <property type="entry name" value="GGDEF"/>
    <property type="match status" value="1"/>
</dbReference>
<evidence type="ECO:0000259" key="6">
    <source>
        <dbReference type="PROSITE" id="PS50887"/>
    </source>
</evidence>
<feature type="modified residue" description="4-aspartylphosphate" evidence="1">
    <location>
        <position position="54"/>
    </location>
</feature>
<dbReference type="InterPro" id="IPR000700">
    <property type="entry name" value="PAS-assoc_C"/>
</dbReference>
<dbReference type="PROSITE" id="PS50112">
    <property type="entry name" value="PAS"/>
    <property type="match status" value="1"/>
</dbReference>
<dbReference type="SMART" id="SM00267">
    <property type="entry name" value="GGDEF"/>
    <property type="match status" value="1"/>
</dbReference>
<dbReference type="InterPro" id="IPR013767">
    <property type="entry name" value="PAS_fold"/>
</dbReference>
<dbReference type="CDD" id="cd00130">
    <property type="entry name" value="PAS"/>
    <property type="match status" value="1"/>
</dbReference>
<dbReference type="CDD" id="cd01949">
    <property type="entry name" value="GGDEF"/>
    <property type="match status" value="1"/>
</dbReference>
<dbReference type="PANTHER" id="PTHR33121">
    <property type="entry name" value="CYCLIC DI-GMP PHOSPHODIESTERASE PDEF"/>
    <property type="match status" value="1"/>
</dbReference>
<feature type="domain" description="EAL" evidence="5">
    <location>
        <begin position="425"/>
        <end position="668"/>
    </location>
</feature>
<dbReference type="OrthoDB" id="9790732at2"/>
<dbReference type="InterPro" id="IPR000160">
    <property type="entry name" value="GGDEF_dom"/>
</dbReference>
<dbReference type="CDD" id="cd17536">
    <property type="entry name" value="REC_YesN-like"/>
    <property type="match status" value="1"/>
</dbReference>
<evidence type="ECO:0000313" key="7">
    <source>
        <dbReference type="EMBL" id="RXJ60012.1"/>
    </source>
</evidence>
<dbReference type="SMART" id="SM00448">
    <property type="entry name" value="REC"/>
    <property type="match status" value="1"/>
</dbReference>
<dbReference type="Pfam" id="PF00990">
    <property type="entry name" value="GGDEF"/>
    <property type="match status" value="1"/>
</dbReference>
<dbReference type="PANTHER" id="PTHR33121:SF79">
    <property type="entry name" value="CYCLIC DI-GMP PHOSPHODIESTERASE PDED-RELATED"/>
    <property type="match status" value="1"/>
</dbReference>
<dbReference type="InterPro" id="IPR043128">
    <property type="entry name" value="Rev_trsase/Diguanyl_cyclase"/>
</dbReference>
<keyword evidence="1" id="KW-0597">Phosphoprotein</keyword>
<feature type="domain" description="Response regulatory" evidence="2">
    <location>
        <begin position="5"/>
        <end position="119"/>
    </location>
</feature>
<comment type="caution">
    <text evidence="7">The sequence shown here is derived from an EMBL/GenBank/DDBJ whole genome shotgun (WGS) entry which is preliminary data.</text>
</comment>
<feature type="domain" description="PAC" evidence="4">
    <location>
        <begin position="204"/>
        <end position="258"/>
    </location>
</feature>
<gene>
    <name evidence="7" type="ORF">CRV04_03080</name>
</gene>
<dbReference type="PROSITE" id="PS50883">
    <property type="entry name" value="EAL"/>
    <property type="match status" value="1"/>
</dbReference>
<dbReference type="Pfam" id="PF00989">
    <property type="entry name" value="PAS"/>
    <property type="match status" value="1"/>
</dbReference>
<dbReference type="GO" id="GO:0071111">
    <property type="term" value="F:cyclic-guanylate-specific phosphodiesterase activity"/>
    <property type="evidence" value="ECO:0007669"/>
    <property type="project" value="InterPro"/>
</dbReference>
<accession>A0A4Q0XRX5</accession>
<feature type="domain" description="GGDEF" evidence="6">
    <location>
        <begin position="282"/>
        <end position="414"/>
    </location>
</feature>
<dbReference type="CDD" id="cd01948">
    <property type="entry name" value="EAL"/>
    <property type="match status" value="1"/>
</dbReference>
<evidence type="ECO:0000259" key="3">
    <source>
        <dbReference type="PROSITE" id="PS50112"/>
    </source>
</evidence>
<dbReference type="InterPro" id="IPR035965">
    <property type="entry name" value="PAS-like_dom_sf"/>
</dbReference>
<dbReference type="Pfam" id="PF00563">
    <property type="entry name" value="EAL"/>
    <property type="match status" value="1"/>
</dbReference>